<evidence type="ECO:0000256" key="5">
    <source>
        <dbReference type="ARBA" id="ARBA00040228"/>
    </source>
</evidence>
<dbReference type="NCBIfam" id="NF009280">
    <property type="entry name" value="PRK12640.1"/>
    <property type="match status" value="1"/>
</dbReference>
<dbReference type="RefSeq" id="WP_267845216.1">
    <property type="nucleotide sequence ID" value="NZ_JAPMXC010000001.1"/>
</dbReference>
<dbReference type="PANTHER" id="PTHR30435">
    <property type="entry name" value="FLAGELLAR PROTEIN"/>
    <property type="match status" value="1"/>
</dbReference>
<dbReference type="Pfam" id="PF00460">
    <property type="entry name" value="Flg_bb_rod"/>
    <property type="match status" value="1"/>
</dbReference>
<protein>
    <recommendedName>
        <fullName evidence="5 6">Flagellar basal-body rod protein FlgF</fullName>
    </recommendedName>
</protein>
<evidence type="ECO:0000256" key="3">
    <source>
        <dbReference type="ARBA" id="ARBA00023143"/>
    </source>
</evidence>
<name>A0ABT3ZJ40_9BURK</name>
<dbReference type="PROSITE" id="PS00588">
    <property type="entry name" value="FLAGELLA_BB_ROD"/>
    <property type="match status" value="1"/>
</dbReference>
<comment type="caution">
    <text evidence="10">The sequence shown here is derived from an EMBL/GenBank/DDBJ whole genome shotgun (WGS) entry which is preliminary data.</text>
</comment>
<dbReference type="SUPFAM" id="SSF117143">
    <property type="entry name" value="Flagellar hook protein flgE"/>
    <property type="match status" value="1"/>
</dbReference>
<evidence type="ECO:0000256" key="6">
    <source>
        <dbReference type="RuleBase" id="RU362116"/>
    </source>
</evidence>
<dbReference type="PANTHER" id="PTHR30435:SF18">
    <property type="entry name" value="FLAGELLAR BASAL-BODY ROD PROTEIN FLGF"/>
    <property type="match status" value="1"/>
</dbReference>
<dbReference type="Pfam" id="PF06429">
    <property type="entry name" value="Flg_bbr_C"/>
    <property type="match status" value="1"/>
</dbReference>
<evidence type="ECO:0000256" key="2">
    <source>
        <dbReference type="ARBA" id="ARBA00009677"/>
    </source>
</evidence>
<keyword evidence="10" id="KW-0969">Cilium</keyword>
<gene>
    <name evidence="10" type="primary">flgF</name>
    <name evidence="10" type="ORF">OVY01_01880</name>
</gene>
<dbReference type="Proteomes" id="UP001082899">
    <property type="component" value="Unassembled WGS sequence"/>
</dbReference>
<evidence type="ECO:0000259" key="8">
    <source>
        <dbReference type="Pfam" id="PF06429"/>
    </source>
</evidence>
<feature type="domain" description="Flagellar hook protein FlgE/F/G-like D1" evidence="9">
    <location>
        <begin position="84"/>
        <end position="148"/>
    </location>
</feature>
<evidence type="ECO:0000256" key="4">
    <source>
        <dbReference type="ARBA" id="ARBA00038560"/>
    </source>
</evidence>
<dbReference type="NCBIfam" id="TIGR02490">
    <property type="entry name" value="flgF"/>
    <property type="match status" value="1"/>
</dbReference>
<comment type="subunit">
    <text evidence="4 6">The basal body constitutes a major portion of the flagellar organelle and consists of five rings (E,L,P,S, and M) mounted on a central rod. The rod consists of about 26 subunits of FlgG in the distal portion, and FlgB, FlgC and FlgF are thought to build up the proximal portion of the rod with about 6 subunits each.</text>
</comment>
<evidence type="ECO:0000313" key="11">
    <source>
        <dbReference type="Proteomes" id="UP001082899"/>
    </source>
</evidence>
<comment type="similarity">
    <text evidence="2 6">Belongs to the flagella basal body rod proteins family.</text>
</comment>
<evidence type="ECO:0000313" key="10">
    <source>
        <dbReference type="EMBL" id="MCY0386013.1"/>
    </source>
</evidence>
<keyword evidence="3 6" id="KW-0975">Bacterial flagellum</keyword>
<dbReference type="InterPro" id="IPR001444">
    <property type="entry name" value="Flag_bb_rod_N"/>
</dbReference>
<dbReference type="InterPro" id="IPR019776">
    <property type="entry name" value="Flagellar_basal_body_rod_CS"/>
</dbReference>
<accession>A0ABT3ZJ40</accession>
<comment type="subcellular location">
    <subcellularLocation>
        <location evidence="1 6">Bacterial flagellum basal body</location>
    </subcellularLocation>
</comment>
<proteinExistence type="inferred from homology"/>
<dbReference type="InterPro" id="IPR010930">
    <property type="entry name" value="Flg_bb/hook_C_dom"/>
</dbReference>
<reference evidence="10" key="1">
    <citation type="submission" date="2022-11" db="EMBL/GenBank/DDBJ databases">
        <title>Robbsia betulipollinis sp. nov., isolated from pollen of birch (Betula pendula).</title>
        <authorList>
            <person name="Shi H."/>
            <person name="Ambika Manirajan B."/>
            <person name="Ratering S."/>
            <person name="Geissler-Plaum R."/>
            <person name="Schnell S."/>
        </authorList>
    </citation>
    <scope>NUCLEOTIDE SEQUENCE</scope>
    <source>
        <strain evidence="10">Bb-Pol-6</strain>
    </source>
</reference>
<dbReference type="InterPro" id="IPR020013">
    <property type="entry name" value="Flagellar_FlgE/F/G"/>
</dbReference>
<dbReference type="NCBIfam" id="TIGR03506">
    <property type="entry name" value="FlgEFG_subfam"/>
    <property type="match status" value="1"/>
</dbReference>
<evidence type="ECO:0000256" key="1">
    <source>
        <dbReference type="ARBA" id="ARBA00004117"/>
    </source>
</evidence>
<keyword evidence="10" id="KW-0966">Cell projection</keyword>
<dbReference type="InterPro" id="IPR012836">
    <property type="entry name" value="FlgF"/>
</dbReference>
<feature type="domain" description="Flagellar basal-body/hook protein C-terminal" evidence="8">
    <location>
        <begin position="199"/>
        <end position="243"/>
    </location>
</feature>
<dbReference type="InterPro" id="IPR037925">
    <property type="entry name" value="FlgE/F/G-like"/>
</dbReference>
<keyword evidence="10" id="KW-0282">Flagellum</keyword>
<sequence>MDKLIYTAMSGASQALDQQASIANNLANASTAGFRAQLSSYRSVPLETATSGGATTRTFALTSNPGTDFTPGPIDRTGNPLDVAIQGDGWIAVQTTNGDEAYTRAGNLHVDQSGQLVNGQGQQIMGKGGPIAIPPGAKLDIANDGTISSFSGAGNTATVVDTIKLVKPSNVALKRGDDGLFRTADGSALSADATVQVAPGSLEGSNVNTVQAMVAMIDNARSFQMHMKMLDMASTNEQSANQLLNFSG</sequence>
<evidence type="ECO:0000259" key="7">
    <source>
        <dbReference type="Pfam" id="PF00460"/>
    </source>
</evidence>
<evidence type="ECO:0000259" key="9">
    <source>
        <dbReference type="Pfam" id="PF22692"/>
    </source>
</evidence>
<keyword evidence="11" id="KW-1185">Reference proteome</keyword>
<dbReference type="EMBL" id="JAPMXC010000001">
    <property type="protein sequence ID" value="MCY0386013.1"/>
    <property type="molecule type" value="Genomic_DNA"/>
</dbReference>
<organism evidence="10 11">
    <name type="scientific">Robbsia betulipollinis</name>
    <dbReference type="NCBI Taxonomy" id="2981849"/>
    <lineage>
        <taxon>Bacteria</taxon>
        <taxon>Pseudomonadati</taxon>
        <taxon>Pseudomonadota</taxon>
        <taxon>Betaproteobacteria</taxon>
        <taxon>Burkholderiales</taxon>
        <taxon>Burkholderiaceae</taxon>
        <taxon>Robbsia</taxon>
    </lineage>
</organism>
<feature type="domain" description="Flagellar basal body rod protein N-terminal" evidence="7">
    <location>
        <begin position="5"/>
        <end position="35"/>
    </location>
</feature>
<dbReference type="InterPro" id="IPR053967">
    <property type="entry name" value="LlgE_F_G-like_D1"/>
</dbReference>
<dbReference type="Pfam" id="PF22692">
    <property type="entry name" value="LlgE_F_G_D1"/>
    <property type="match status" value="1"/>
</dbReference>